<proteinExistence type="predicted"/>
<evidence type="ECO:0000256" key="1">
    <source>
        <dbReference type="ARBA" id="ARBA00022443"/>
    </source>
</evidence>
<name>A0A7J7KLU1_BUGNE</name>
<dbReference type="PANTHER" id="PTHR13357">
    <property type="entry name" value="SH3 ADAPTER PROTEIN SPIN90 NCK INTERACTING PROTEIN WITH SH3 DOMAIN"/>
    <property type="match status" value="1"/>
</dbReference>
<keyword evidence="1 2" id="KW-0728">SH3 domain</keyword>
<keyword evidence="5" id="KW-1185">Reference proteome</keyword>
<dbReference type="InterPro" id="IPR018556">
    <property type="entry name" value="SPIN90/Ldb17_LRD"/>
</dbReference>
<reference evidence="4" key="1">
    <citation type="submission" date="2020-06" db="EMBL/GenBank/DDBJ databases">
        <title>Draft genome of Bugula neritina, a colonial animal packing powerful symbionts and potential medicines.</title>
        <authorList>
            <person name="Rayko M."/>
        </authorList>
    </citation>
    <scope>NUCLEOTIDE SEQUENCE [LARGE SCALE GENOMIC DNA]</scope>
    <source>
        <strain evidence="4">Kwan_BN1</strain>
    </source>
</reference>
<protein>
    <submittedName>
        <fullName evidence="4">Nckipsd</fullName>
    </submittedName>
</protein>
<dbReference type="SMART" id="SM00326">
    <property type="entry name" value="SH3"/>
    <property type="match status" value="1"/>
</dbReference>
<dbReference type="GO" id="GO:0006897">
    <property type="term" value="P:endocytosis"/>
    <property type="evidence" value="ECO:0007669"/>
    <property type="project" value="TreeGrafter"/>
</dbReference>
<evidence type="ECO:0000256" key="2">
    <source>
        <dbReference type="PROSITE-ProRule" id="PRU00192"/>
    </source>
</evidence>
<organism evidence="4 5">
    <name type="scientific">Bugula neritina</name>
    <name type="common">Brown bryozoan</name>
    <name type="synonym">Sertularia neritina</name>
    <dbReference type="NCBI Taxonomy" id="10212"/>
    <lineage>
        <taxon>Eukaryota</taxon>
        <taxon>Metazoa</taxon>
        <taxon>Spiralia</taxon>
        <taxon>Lophotrochozoa</taxon>
        <taxon>Bryozoa</taxon>
        <taxon>Gymnolaemata</taxon>
        <taxon>Cheilostomatida</taxon>
        <taxon>Flustrina</taxon>
        <taxon>Buguloidea</taxon>
        <taxon>Bugulidae</taxon>
        <taxon>Bugula</taxon>
    </lineage>
</organism>
<evidence type="ECO:0000313" key="5">
    <source>
        <dbReference type="Proteomes" id="UP000593567"/>
    </source>
</evidence>
<dbReference type="InterPro" id="IPR016024">
    <property type="entry name" value="ARM-type_fold"/>
</dbReference>
<comment type="caution">
    <text evidence="4">The sequence shown here is derived from an EMBL/GenBank/DDBJ whole genome shotgun (WGS) entry which is preliminary data.</text>
</comment>
<dbReference type="PANTHER" id="PTHR13357:SF1">
    <property type="entry name" value="NCK-INTERACTING PROTEIN WITH SH3 DOMAIN"/>
    <property type="match status" value="1"/>
</dbReference>
<evidence type="ECO:0000259" key="3">
    <source>
        <dbReference type="PROSITE" id="PS50002"/>
    </source>
</evidence>
<dbReference type="EMBL" id="VXIV02000327">
    <property type="protein sequence ID" value="KAF6038926.1"/>
    <property type="molecule type" value="Genomic_DNA"/>
</dbReference>
<dbReference type="SUPFAM" id="SSF50044">
    <property type="entry name" value="SH3-domain"/>
    <property type="match status" value="1"/>
</dbReference>
<sequence length="563" mass="63790">MCRITVVYLDTVKMFKALHPFTSADRGTLTAVKGELFCGMCRDQSGLWMQAVNSKGIIGYLPANYLELYSDSDRQSCVLFLKKGIANLEKQNMSPLDNHIRTILHHQSMLMNNYEEVVHSLTADVKEEKAKQEVACPEAAAELLQPASGSTEVDKDAESTGGYHDDFANSMATMLTELLRLETDLSYEKCKAGVAVIVQCLHTKSVSLEQLPHIYKALNQEKLPGGAESQNPDVVEMQTLFSNVLRYKNDFQQRGWYLHDDEEEIQENLKRLLSILTMGNQEALEVSIKTDLDCVQNLVQFFQMETRSALRSTMSQIFGALCTMSPVFITNLFYSTLTLELVKDIMSVEDEQRCIHSVILLSMVLSTREPIPAHYQGMLNDEFVNFLLDKIEHCENLRLSDVCVELLLAFNLHFEEPDSNVILAELAKCSEATVLTQNFLKLFNKGEDPIQIFPDDAKMNCVLKFASDLYSLKSTATLLYTNDMKVLIDIIIREITDRSENDAARTEYLSLMHLIMQNSDYKEHQHRKGDLVSALNQIEFAEESTSSDAQMTAVLVYEIRKLL</sequence>
<dbReference type="Pfam" id="PF09431">
    <property type="entry name" value="SPIN90_LRD"/>
    <property type="match status" value="1"/>
</dbReference>
<dbReference type="AlphaFoldDB" id="A0A7J7KLU1"/>
<dbReference type="InterPro" id="IPR030125">
    <property type="entry name" value="SPIN90/Ldb17"/>
</dbReference>
<dbReference type="SUPFAM" id="SSF48371">
    <property type="entry name" value="ARM repeat"/>
    <property type="match status" value="1"/>
</dbReference>
<dbReference type="OrthoDB" id="445362at2759"/>
<dbReference type="InterPro" id="IPR036028">
    <property type="entry name" value="SH3-like_dom_sf"/>
</dbReference>
<dbReference type="InterPro" id="IPR001452">
    <property type="entry name" value="SH3_domain"/>
</dbReference>
<dbReference type="Gene3D" id="2.30.30.40">
    <property type="entry name" value="SH3 Domains"/>
    <property type="match status" value="1"/>
</dbReference>
<dbReference type="GO" id="GO:0071933">
    <property type="term" value="F:Arp2/3 complex binding"/>
    <property type="evidence" value="ECO:0007669"/>
    <property type="project" value="TreeGrafter"/>
</dbReference>
<accession>A0A7J7KLU1</accession>
<feature type="domain" description="SH3" evidence="3">
    <location>
        <begin position="10"/>
        <end position="71"/>
    </location>
</feature>
<evidence type="ECO:0000313" key="4">
    <source>
        <dbReference type="EMBL" id="KAF6038926.1"/>
    </source>
</evidence>
<dbReference type="Proteomes" id="UP000593567">
    <property type="component" value="Unassembled WGS sequence"/>
</dbReference>
<dbReference type="PROSITE" id="PS50002">
    <property type="entry name" value="SH3"/>
    <property type="match status" value="1"/>
</dbReference>
<gene>
    <name evidence="4" type="ORF">EB796_002760</name>
</gene>